<dbReference type="RefSeq" id="WP_099386053.1">
    <property type="nucleotide sequence ID" value="NZ_JANSWH010000067.1"/>
</dbReference>
<feature type="transmembrane region" description="Helical" evidence="1">
    <location>
        <begin position="440"/>
        <end position="459"/>
    </location>
</feature>
<accession>A0A2G3E3D9</accession>
<evidence type="ECO:0000313" key="2">
    <source>
        <dbReference type="EMBL" id="PHU37721.1"/>
    </source>
</evidence>
<protein>
    <submittedName>
        <fullName evidence="2">Uncharacterized protein</fullName>
    </submittedName>
</protein>
<comment type="caution">
    <text evidence="2">The sequence shown here is derived from an EMBL/GenBank/DDBJ whole genome shotgun (WGS) entry which is preliminary data.</text>
</comment>
<organism evidence="2 3">
    <name type="scientific">Agathobacter ruminis</name>
    <dbReference type="NCBI Taxonomy" id="1712665"/>
    <lineage>
        <taxon>Bacteria</taxon>
        <taxon>Bacillati</taxon>
        <taxon>Bacillota</taxon>
        <taxon>Clostridia</taxon>
        <taxon>Lachnospirales</taxon>
        <taxon>Lachnospiraceae</taxon>
        <taxon>Agathobacter</taxon>
    </lineage>
</organism>
<keyword evidence="3" id="KW-1185">Reference proteome</keyword>
<keyword evidence="1" id="KW-1133">Transmembrane helix</keyword>
<evidence type="ECO:0000313" key="3">
    <source>
        <dbReference type="Proteomes" id="UP000224563"/>
    </source>
</evidence>
<reference evidence="2 3" key="2">
    <citation type="submission" date="2017-10" db="EMBL/GenBank/DDBJ databases">
        <authorList>
            <person name="Banno H."/>
            <person name="Chua N.-H."/>
        </authorList>
    </citation>
    <scope>NUCLEOTIDE SEQUENCE [LARGE SCALE GENOMIC DNA]</scope>
    <source>
        <strain evidence="2 3">JK623</strain>
    </source>
</reference>
<sequence>MYTYLFKNDSVRTTPVEIRAALTEMYNQIMLYGNTIVLSYNQVTDSRAFLSGIYSDDSYEAIMNLIRHGKIKMNRYFSAKTPSEYMQNAIAQYLNHDNPGSFQFSGLPIETKESQLEENKMRLMDVADALRCSDPWLLMKKSKQYAAKGDEREAKRYRMFEHYVQMILLFSMKEDAYIAEKNPEEMGRTNRSLLDFLLLLLKDFETEKCEFTAVSARNRLEACKLIRDYIKQNQRTPKILCGRSNWYHHLRNLWDGAADENKVNCRKAIAFAEAIIDICYNFTIEESISIVLDHDIEAELLEAMHTELELYWQDIASGAHIPFCNEERYVKAMEQSFLDAIEKTDVFRDFRKADIVISDNIHQKKQTRKHKKELHYEVLEGEHSENMRRQQKRWIGGILKGIFWNIGIAVFYIVVFVLINKMMGLAQSLFEDMFQRFAQLSIEIVSIIVFGIVNSVIAGCTHVPDILDSIKRIACSIRDLHYILQAKRATKKCEG</sequence>
<keyword evidence="1" id="KW-0472">Membrane</keyword>
<gene>
    <name evidence="2" type="ORF">CSX02_06450</name>
</gene>
<dbReference type="AlphaFoldDB" id="A0A2G3E3D9"/>
<dbReference type="EMBL" id="PDYG01000031">
    <property type="protein sequence ID" value="PHU37721.1"/>
    <property type="molecule type" value="Genomic_DNA"/>
</dbReference>
<reference evidence="2 3" key="1">
    <citation type="submission" date="2017-10" db="EMBL/GenBank/DDBJ databases">
        <title>Resolving the taxonomy of Roseburia spp., Eubacterium rectale and Agathobacter spp. through phylogenomic analysis.</title>
        <authorList>
            <person name="Sheridan P.O."/>
            <person name="Walker A.W."/>
            <person name="Duncan S.H."/>
            <person name="Scott K.P."/>
            <person name="Toole P.W.O."/>
            <person name="Luis P."/>
            <person name="Flint H.J."/>
        </authorList>
    </citation>
    <scope>NUCLEOTIDE SEQUENCE [LARGE SCALE GENOMIC DNA]</scope>
    <source>
        <strain evidence="2 3">JK623</strain>
    </source>
</reference>
<feature type="transmembrane region" description="Helical" evidence="1">
    <location>
        <begin position="394"/>
        <end position="419"/>
    </location>
</feature>
<dbReference type="Proteomes" id="UP000224563">
    <property type="component" value="Unassembled WGS sequence"/>
</dbReference>
<name>A0A2G3E3D9_9FIRM</name>
<evidence type="ECO:0000256" key="1">
    <source>
        <dbReference type="SAM" id="Phobius"/>
    </source>
</evidence>
<proteinExistence type="predicted"/>
<keyword evidence="1" id="KW-0812">Transmembrane</keyword>